<dbReference type="InterPro" id="IPR011990">
    <property type="entry name" value="TPR-like_helical_dom_sf"/>
</dbReference>
<reference evidence="2 3" key="1">
    <citation type="submission" date="2019-12" db="EMBL/GenBank/DDBJ databases">
        <title>Maritimibacter sp. nov. sp. isolated from sea sand.</title>
        <authorList>
            <person name="Kim J."/>
            <person name="Jeong S.E."/>
            <person name="Jung H.S."/>
            <person name="Jeon C.O."/>
        </authorList>
    </citation>
    <scope>NUCLEOTIDE SEQUENCE [LARGE SCALE GENOMIC DNA]</scope>
    <source>
        <strain evidence="2 3">DP07</strain>
    </source>
</reference>
<organism evidence="2 3">
    <name type="scientific">Maritimibacter harenae</name>
    <dbReference type="NCBI Taxonomy" id="2606218"/>
    <lineage>
        <taxon>Bacteria</taxon>
        <taxon>Pseudomonadati</taxon>
        <taxon>Pseudomonadota</taxon>
        <taxon>Alphaproteobacteria</taxon>
        <taxon>Rhodobacterales</taxon>
        <taxon>Roseobacteraceae</taxon>
        <taxon>Maritimibacter</taxon>
    </lineage>
</organism>
<protein>
    <recommendedName>
        <fullName evidence="4">Sel1 repeat family protein</fullName>
    </recommendedName>
</protein>
<evidence type="ECO:0008006" key="4">
    <source>
        <dbReference type="Google" id="ProtNLM"/>
    </source>
</evidence>
<dbReference type="SUPFAM" id="SSF81901">
    <property type="entry name" value="HCP-like"/>
    <property type="match status" value="2"/>
</dbReference>
<evidence type="ECO:0000256" key="1">
    <source>
        <dbReference type="SAM" id="MobiDB-lite"/>
    </source>
</evidence>
<dbReference type="Pfam" id="PF08238">
    <property type="entry name" value="Sel1"/>
    <property type="match status" value="7"/>
</dbReference>
<name>A0A845LZ92_9RHOB</name>
<dbReference type="PANTHER" id="PTHR11102:SF160">
    <property type="entry name" value="ERAD-ASSOCIATED E3 UBIQUITIN-PROTEIN LIGASE COMPONENT HRD3"/>
    <property type="match status" value="1"/>
</dbReference>
<comment type="caution">
    <text evidence="2">The sequence shown here is derived from an EMBL/GenBank/DDBJ whole genome shotgun (WGS) entry which is preliminary data.</text>
</comment>
<feature type="region of interest" description="Disordered" evidence="1">
    <location>
        <begin position="370"/>
        <end position="390"/>
    </location>
</feature>
<dbReference type="InterPro" id="IPR050767">
    <property type="entry name" value="Sel1_AlgK"/>
</dbReference>
<dbReference type="SMART" id="SM00671">
    <property type="entry name" value="SEL1"/>
    <property type="match status" value="6"/>
</dbReference>
<accession>A0A845LZ92</accession>
<dbReference type="AlphaFoldDB" id="A0A845LZ92"/>
<dbReference type="EMBL" id="WTUX01000001">
    <property type="protein sequence ID" value="MZR11418.1"/>
    <property type="molecule type" value="Genomic_DNA"/>
</dbReference>
<dbReference type="PANTHER" id="PTHR11102">
    <property type="entry name" value="SEL-1-LIKE PROTEIN"/>
    <property type="match status" value="1"/>
</dbReference>
<proteinExistence type="predicted"/>
<evidence type="ECO:0000313" key="2">
    <source>
        <dbReference type="EMBL" id="MZR11418.1"/>
    </source>
</evidence>
<dbReference type="Gene3D" id="1.25.40.10">
    <property type="entry name" value="Tetratricopeptide repeat domain"/>
    <property type="match status" value="2"/>
</dbReference>
<keyword evidence="3" id="KW-1185">Reference proteome</keyword>
<dbReference type="InterPro" id="IPR006597">
    <property type="entry name" value="Sel1-like"/>
</dbReference>
<dbReference type="Proteomes" id="UP000467322">
    <property type="component" value="Unassembled WGS sequence"/>
</dbReference>
<gene>
    <name evidence="2" type="ORF">GQE99_00010</name>
</gene>
<evidence type="ECO:0000313" key="3">
    <source>
        <dbReference type="Proteomes" id="UP000467322"/>
    </source>
</evidence>
<sequence>MCTAQSFPWPIEILMKTQATSTLDLVFTSAFRGRPIRRSLAAIFIAASLLAIPANADENSDGVAAARSGNFEQAQMHWERAAAENDPAAMRNLAGLYMSGVLGAPDLERARGLFEKGAELGDAGSQLSLGYIYLNGMGVTTDSARARMYFEAAAKAGDVEARFMRSQMAFEDGAQGEDLQRALNDLRAAADANHPPALARVADLLRTGTYTEQNIQDAIRYHEQAAKFGYVQSANTLGEIYLFAETGEVQMAEAMQWFEKAASEGNVAAAYSLATVIYANPVASDEELARAFHHAEKAAHAWDESAQLLLGRMFLEGRAVPQHLMQAYLWFDLAASAGVHEAHHYRAIAATRLGPEKSAEAHDLARSWFEENHAKPHTHRSVERGQHTFE</sequence>